<protein>
    <submittedName>
        <fullName evidence="1">Uncharacterized protein</fullName>
    </submittedName>
</protein>
<dbReference type="RefSeq" id="WP_201309127.1">
    <property type="nucleotide sequence ID" value="NZ_BLYJ01000028.1"/>
</dbReference>
<accession>A0ABQ1E1V8</accession>
<keyword evidence="2" id="KW-1185">Reference proteome</keyword>
<evidence type="ECO:0000313" key="2">
    <source>
        <dbReference type="Proteomes" id="UP000620147"/>
    </source>
</evidence>
<proteinExistence type="predicted"/>
<gene>
    <name evidence="1" type="ORF">BUFA31_20420</name>
</gene>
<organism evidence="1 2">
    <name type="scientific">Butyricicoccus faecihominis</name>
    <dbReference type="NCBI Taxonomy" id="1712515"/>
    <lineage>
        <taxon>Bacteria</taxon>
        <taxon>Bacillati</taxon>
        <taxon>Bacillota</taxon>
        <taxon>Clostridia</taxon>
        <taxon>Eubacteriales</taxon>
        <taxon>Butyricicoccaceae</taxon>
        <taxon>Butyricicoccus</taxon>
    </lineage>
</organism>
<sequence length="655" mass="69121">MASKTTNYGLNKHSPQDFYNVEARNENWDKIDTELKNNVDAVNARVKTAELAAEVKKVVKDGSLTAADLGAEKAGAAAALGKKVDALNAGDVGADPTGAAANAVSTHNTSTSAHSAQFAKKQDKIKGKKGKYLGFTANDTVGEVDAPASGGSQITLTFATDFVGQVWTLTGGGETYTGTVDSSKTATVSVLGINTIYTLSAVLSGTAYTTEVATKAYYTALAVTLEKFRSTITVTVDSGSTVMATLGSTVLTKTSNGTAVFAVGKAGTWAIKATLGDQTAEGTVSITASGQSKSLTLSYANVFGVCWDTSNSSTALTRLTPSIDPYGLVTKSVTTEPVPAVGTGAGSSPFDSFMPWSGMKECNLNNAGTVTAWKGDSGFSRSNNFTMVFIPEFYVAAKRNGTKQYFYVSDKPKTGMTKHPGSGKYVGRYTIPGSKSGVTSTVNITLTTARSNAKKNGDKWHLYDFATYCAIIFLYVVEFADWNCQITIGAGVTKSEYSGPVRNGMTDTMIYHTGNSTAGSRECAVQYRWTENLWGNVYQWVDGFNANGTAAYYCTDPSKYADDTATGYTNIGTLPASGWIKDLTVTDNGLLIPKTSGGSETTYVPDYAYSDPDWRVLCVGGNWSEGAYAGLLSFNASTSSSGSYSNVSTRLMCEV</sequence>
<dbReference type="Proteomes" id="UP000620147">
    <property type="component" value="Unassembled WGS sequence"/>
</dbReference>
<reference evidence="1 2" key="1">
    <citation type="submission" date="2020-06" db="EMBL/GenBank/DDBJ databases">
        <title>Characterization of fructooligosaccharide metabolism and fructooligosaccharide-degrading enzymes in human commensal butyrate producers.</title>
        <authorList>
            <person name="Tanno H."/>
            <person name="Fujii T."/>
            <person name="Hirano K."/>
            <person name="Maeno S."/>
            <person name="Tonozuka T."/>
            <person name="Sakamoto M."/>
            <person name="Ohkuma M."/>
            <person name="Tochio T."/>
            <person name="Endo A."/>
        </authorList>
    </citation>
    <scope>NUCLEOTIDE SEQUENCE [LARGE SCALE GENOMIC DNA]</scope>
    <source>
        <strain evidence="1 2">JCM 31056</strain>
    </source>
</reference>
<dbReference type="EMBL" id="BLYJ01000028">
    <property type="protein sequence ID" value="GFO88878.1"/>
    <property type="molecule type" value="Genomic_DNA"/>
</dbReference>
<comment type="caution">
    <text evidence="1">The sequence shown here is derived from an EMBL/GenBank/DDBJ whole genome shotgun (WGS) entry which is preliminary data.</text>
</comment>
<evidence type="ECO:0000313" key="1">
    <source>
        <dbReference type="EMBL" id="GFO88878.1"/>
    </source>
</evidence>
<name>A0ABQ1E1V8_9FIRM</name>